<feature type="domain" description="UvrD-like helicase ATP-binding" evidence="14">
    <location>
        <begin position="473"/>
        <end position="748"/>
    </location>
</feature>
<dbReference type="RefSeq" id="WP_084067377.1">
    <property type="nucleotide sequence ID" value="NZ_FWXY01000004.1"/>
</dbReference>
<dbReference type="EMBL" id="FWXY01000004">
    <property type="protein sequence ID" value="SMC55962.1"/>
    <property type="molecule type" value="Genomic_DNA"/>
</dbReference>
<dbReference type="SUPFAM" id="SSF52540">
    <property type="entry name" value="P-loop containing nucleoside triphosphate hydrolases"/>
    <property type="match status" value="1"/>
</dbReference>
<feature type="region of interest" description="Disordered" evidence="13">
    <location>
        <begin position="432"/>
        <end position="468"/>
    </location>
</feature>
<dbReference type="GO" id="GO:0000725">
    <property type="term" value="P:recombinational repair"/>
    <property type="evidence" value="ECO:0007669"/>
    <property type="project" value="TreeGrafter"/>
</dbReference>
<feature type="domain" description="UvrD-like helicase C-terminal" evidence="15">
    <location>
        <begin position="749"/>
        <end position="1036"/>
    </location>
</feature>
<organism evidence="16 17">
    <name type="scientific">Desulfocicer vacuolatum DSM 3385</name>
    <dbReference type="NCBI Taxonomy" id="1121400"/>
    <lineage>
        <taxon>Bacteria</taxon>
        <taxon>Pseudomonadati</taxon>
        <taxon>Thermodesulfobacteriota</taxon>
        <taxon>Desulfobacteria</taxon>
        <taxon>Desulfobacterales</taxon>
        <taxon>Desulfobacteraceae</taxon>
        <taxon>Desulfocicer</taxon>
    </lineage>
</organism>
<dbReference type="PROSITE" id="PS51198">
    <property type="entry name" value="UVRD_HELICASE_ATP_BIND"/>
    <property type="match status" value="1"/>
</dbReference>
<evidence type="ECO:0000256" key="10">
    <source>
        <dbReference type="ARBA" id="ARBA00034923"/>
    </source>
</evidence>
<keyword evidence="5 12" id="KW-0067">ATP-binding</keyword>
<dbReference type="InterPro" id="IPR016195">
    <property type="entry name" value="Pol/histidinol_Pase-like"/>
</dbReference>
<dbReference type="Pfam" id="PF00580">
    <property type="entry name" value="UvrD-helicase"/>
    <property type="match status" value="1"/>
</dbReference>
<evidence type="ECO:0000313" key="17">
    <source>
        <dbReference type="Proteomes" id="UP000192418"/>
    </source>
</evidence>
<dbReference type="GO" id="GO:0003677">
    <property type="term" value="F:DNA binding"/>
    <property type="evidence" value="ECO:0007669"/>
    <property type="project" value="UniProtKB-KW"/>
</dbReference>
<keyword evidence="3 12" id="KW-0378">Hydrolase</keyword>
<evidence type="ECO:0000256" key="4">
    <source>
        <dbReference type="ARBA" id="ARBA00022806"/>
    </source>
</evidence>
<dbReference type="InterPro" id="IPR014016">
    <property type="entry name" value="UvrD-like_ATP-bd"/>
</dbReference>
<comment type="catalytic activity">
    <reaction evidence="11">
        <text>ATP + H2O = ADP + phosphate + H(+)</text>
        <dbReference type="Rhea" id="RHEA:13065"/>
        <dbReference type="ChEBI" id="CHEBI:15377"/>
        <dbReference type="ChEBI" id="CHEBI:15378"/>
        <dbReference type="ChEBI" id="CHEBI:30616"/>
        <dbReference type="ChEBI" id="CHEBI:43474"/>
        <dbReference type="ChEBI" id="CHEBI:456216"/>
        <dbReference type="EC" id="5.6.2.4"/>
    </reaction>
</comment>
<dbReference type="InterPro" id="IPR013986">
    <property type="entry name" value="DExx_box_DNA_helicase_dom_sf"/>
</dbReference>
<dbReference type="CDD" id="cd17932">
    <property type="entry name" value="DEXQc_UvrD"/>
    <property type="match status" value="1"/>
</dbReference>
<evidence type="ECO:0000256" key="13">
    <source>
        <dbReference type="SAM" id="MobiDB-lite"/>
    </source>
</evidence>
<feature type="region of interest" description="Disordered" evidence="13">
    <location>
        <begin position="1122"/>
        <end position="1145"/>
    </location>
</feature>
<proteinExistence type="inferred from homology"/>
<dbReference type="AlphaFoldDB" id="A0A1W2A680"/>
<dbReference type="CDD" id="cd18807">
    <property type="entry name" value="SF1_C_UvrD"/>
    <property type="match status" value="1"/>
</dbReference>
<evidence type="ECO:0000256" key="7">
    <source>
        <dbReference type="ARBA" id="ARBA00023235"/>
    </source>
</evidence>
<evidence type="ECO:0000256" key="1">
    <source>
        <dbReference type="ARBA" id="ARBA00009922"/>
    </source>
</evidence>
<reference evidence="16 17" key="1">
    <citation type="submission" date="2017-04" db="EMBL/GenBank/DDBJ databases">
        <authorList>
            <person name="Afonso C.L."/>
            <person name="Miller P.J."/>
            <person name="Scott M.A."/>
            <person name="Spackman E."/>
            <person name="Goraichik I."/>
            <person name="Dimitrov K.M."/>
            <person name="Suarez D.L."/>
            <person name="Swayne D.E."/>
        </authorList>
    </citation>
    <scope>NUCLEOTIDE SEQUENCE [LARGE SCALE GENOMIC DNA]</scope>
    <source>
        <strain evidence="16 17">DSM 3385</strain>
    </source>
</reference>
<evidence type="ECO:0000256" key="8">
    <source>
        <dbReference type="ARBA" id="ARBA00034617"/>
    </source>
</evidence>
<dbReference type="GO" id="GO:0043138">
    <property type="term" value="F:3'-5' DNA helicase activity"/>
    <property type="evidence" value="ECO:0007669"/>
    <property type="project" value="UniProtKB-EC"/>
</dbReference>
<dbReference type="Gene3D" id="1.10.486.10">
    <property type="entry name" value="PCRA, domain 4"/>
    <property type="match status" value="1"/>
</dbReference>
<accession>A0A1W2A680</accession>
<dbReference type="Gene3D" id="3.20.20.140">
    <property type="entry name" value="Metal-dependent hydrolases"/>
    <property type="match status" value="1"/>
</dbReference>
<dbReference type="CDD" id="cd19067">
    <property type="entry name" value="PfuEndoQ-like"/>
    <property type="match status" value="1"/>
</dbReference>
<dbReference type="OrthoDB" id="9810135at2"/>
<keyword evidence="4 12" id="KW-0347">Helicase</keyword>
<name>A0A1W2A680_9BACT</name>
<keyword evidence="2 12" id="KW-0547">Nucleotide-binding</keyword>
<dbReference type="GO" id="GO:0016887">
    <property type="term" value="F:ATP hydrolysis activity"/>
    <property type="evidence" value="ECO:0007669"/>
    <property type="project" value="RHEA"/>
</dbReference>
<evidence type="ECO:0000256" key="9">
    <source>
        <dbReference type="ARBA" id="ARBA00034808"/>
    </source>
</evidence>
<evidence type="ECO:0000259" key="15">
    <source>
        <dbReference type="PROSITE" id="PS51217"/>
    </source>
</evidence>
<dbReference type="GO" id="GO:0005524">
    <property type="term" value="F:ATP binding"/>
    <property type="evidence" value="ECO:0007669"/>
    <property type="project" value="UniProtKB-UniRule"/>
</dbReference>
<dbReference type="SUPFAM" id="SSF89550">
    <property type="entry name" value="PHP domain-like"/>
    <property type="match status" value="1"/>
</dbReference>
<dbReference type="Gene3D" id="1.10.10.160">
    <property type="match status" value="1"/>
</dbReference>
<evidence type="ECO:0000256" key="3">
    <source>
        <dbReference type="ARBA" id="ARBA00022801"/>
    </source>
</evidence>
<dbReference type="GO" id="GO:0033202">
    <property type="term" value="C:DNA helicase complex"/>
    <property type="evidence" value="ECO:0007669"/>
    <property type="project" value="TreeGrafter"/>
</dbReference>
<protein>
    <recommendedName>
        <fullName evidence="9">DNA 3'-5' helicase</fullName>
        <ecNumber evidence="9">5.6.2.4</ecNumber>
    </recommendedName>
    <alternativeName>
        <fullName evidence="10">DNA 3'-5' helicase II</fullName>
    </alternativeName>
</protein>
<sequence>MEFIADLHLHSHFSRATAKNLTLESLYIWAQKKGVTLVGTGDFTHPGWIKEIEEKLEPAAPGLFKLKKKFTAPLDAQIPGSCKNKVRFILQCEISSIYKKNNRVRKNHNLIYFPDLEEVKRFNVQLDKIGNIASDGRPILGLDAEKLLEIMLDISDEAFLIPAHIWTPWFSMLGSKSGFDTIEECFGNLSRHIFAVETGLSSDPPMNWRVADLDHVRLVASSDAHSPMYLGRNASMFNTGLSYYHVREALKTGDLTKYKGTIDMFPQEGKYHHDGHRKCGISFDPVETLRHDSICPVCGKPLTLGVLYRVQELASRPPGYAPTGRQGYQSIIPLTDILSEIFNVGPKTKKVNTFYERALESSGPELDILLKRPLDEIDALGIPLLAPAIEKMRTDRVDVAPGFDGEYGRVCLFTDDEKKRLKGEQELFAPKKTKRVPSKPVPVGARPMPEKNPAPVKRKIKGSPSPPPADLLGSLNKEQHQALLCHNRPLIMAAGPGTGKTRTITAKIAWLIKEQKISPDAILALTFTNRAAREMKERIQTLLPESPAQVCACTFHAFGLMILKEYTDFSSAIVDDTLRLSLLEETLTHQAFSRQALSLDQADTLISRAKQQGLQPGDPLDFIQDIAMEKMVNQVWQEYQKRLESLDLVDFEDLINKVLALLTHDPSLVTTLQKRFQHLFVDEYQDVNKGQYLLTKCLAGNGDTLCVIGDPDQSIYGFRGSDNRYFRQFIEDYPRALNISLKQNYRSTETILEASHQMLTQRGKQRDEKESRVKLFSNIHGKDTVMILKSASERAEAVAVGKTIEKLTGGLSLFSMDTNRIDASQEEDFSFSDFAVLYRTRKQGAVFAEVLEKAGIPCHMAHRENTLLQPGIKEPLALMKIGCQKGTLTDFELLLDYFKTGTGKKSREHLKRWFQEQNCPLNTALGRLTSLPPKGMRRDIHEKICHCTAKILTAAEAAKEQSSHRALDHFSNLWDLSHLIKAEKKRTDTLERLLMEAQAIPDPAAFLDHVCLVGDVDTLAPQAEKVALMTMHASKGLEFKVVFITGCETGLIPFSRPDKNGAPTPLSALALAEERRLFYVAMTRAQSILCVSHADKRRIYGKTIKTSKSPFVYDIEEKLKAQSQNRFKPQPKKEKNRQLELFQDA</sequence>
<evidence type="ECO:0000256" key="12">
    <source>
        <dbReference type="PROSITE-ProRule" id="PRU00560"/>
    </source>
</evidence>
<dbReference type="InterPro" id="IPR000212">
    <property type="entry name" value="DNA_helicase_UvrD/REP"/>
</dbReference>
<keyword evidence="17" id="KW-1185">Reference proteome</keyword>
<dbReference type="InterPro" id="IPR014017">
    <property type="entry name" value="DNA_helicase_UvrD-like_C"/>
</dbReference>
<evidence type="ECO:0000256" key="11">
    <source>
        <dbReference type="ARBA" id="ARBA00048988"/>
    </source>
</evidence>
<evidence type="ECO:0000256" key="2">
    <source>
        <dbReference type="ARBA" id="ARBA00022741"/>
    </source>
</evidence>
<dbReference type="Gene3D" id="3.40.50.300">
    <property type="entry name" value="P-loop containing nucleotide triphosphate hydrolases"/>
    <property type="match status" value="2"/>
</dbReference>
<dbReference type="EC" id="5.6.2.4" evidence="9"/>
<evidence type="ECO:0000256" key="6">
    <source>
        <dbReference type="ARBA" id="ARBA00023125"/>
    </source>
</evidence>
<comment type="similarity">
    <text evidence="1">Belongs to the helicase family. UvrD subfamily.</text>
</comment>
<evidence type="ECO:0000256" key="5">
    <source>
        <dbReference type="ARBA" id="ARBA00022840"/>
    </source>
</evidence>
<dbReference type="PROSITE" id="PS51217">
    <property type="entry name" value="UVRD_HELICASE_CTER"/>
    <property type="match status" value="1"/>
</dbReference>
<comment type="catalytic activity">
    <reaction evidence="8">
        <text>Couples ATP hydrolysis with the unwinding of duplex DNA by translocating in the 3'-5' direction.</text>
        <dbReference type="EC" id="5.6.2.4"/>
    </reaction>
</comment>
<dbReference type="GO" id="GO:0005829">
    <property type="term" value="C:cytosol"/>
    <property type="evidence" value="ECO:0007669"/>
    <property type="project" value="TreeGrafter"/>
</dbReference>
<keyword evidence="6" id="KW-0238">DNA-binding</keyword>
<keyword evidence="7" id="KW-0413">Isomerase</keyword>
<gene>
    <name evidence="16" type="ORF">SAMN02746065_104154</name>
</gene>
<dbReference type="Proteomes" id="UP000192418">
    <property type="component" value="Unassembled WGS sequence"/>
</dbReference>
<dbReference type="InterPro" id="IPR027417">
    <property type="entry name" value="P-loop_NTPase"/>
</dbReference>
<feature type="binding site" evidence="12">
    <location>
        <begin position="494"/>
        <end position="501"/>
    </location>
    <ligand>
        <name>ATP</name>
        <dbReference type="ChEBI" id="CHEBI:30616"/>
    </ligand>
</feature>
<evidence type="ECO:0000313" key="16">
    <source>
        <dbReference type="EMBL" id="SMC55962.1"/>
    </source>
</evidence>
<dbReference type="Pfam" id="PF13361">
    <property type="entry name" value="UvrD_C"/>
    <property type="match status" value="1"/>
</dbReference>
<dbReference type="PANTHER" id="PTHR11070">
    <property type="entry name" value="UVRD / RECB / PCRA DNA HELICASE FAMILY MEMBER"/>
    <property type="match status" value="1"/>
</dbReference>
<evidence type="ECO:0000259" key="14">
    <source>
        <dbReference type="PROSITE" id="PS51198"/>
    </source>
</evidence>
<dbReference type="STRING" id="1121400.SAMN02746065_104154"/>
<dbReference type="PANTHER" id="PTHR11070:SF2">
    <property type="entry name" value="ATP-DEPENDENT DNA HELICASE SRS2"/>
    <property type="match status" value="1"/>
</dbReference>